<name>A0ABW3HSC1_9BACL</name>
<protein>
    <submittedName>
        <fullName evidence="2">MEKHLA domain-containing protein</fullName>
    </submittedName>
</protein>
<evidence type="ECO:0000313" key="2">
    <source>
        <dbReference type="EMBL" id="MFD0960447.1"/>
    </source>
</evidence>
<proteinExistence type="predicted"/>
<evidence type="ECO:0000259" key="1">
    <source>
        <dbReference type="Pfam" id="PF08670"/>
    </source>
</evidence>
<dbReference type="EMBL" id="JBHTJZ010000021">
    <property type="protein sequence ID" value="MFD0960447.1"/>
    <property type="molecule type" value="Genomic_DNA"/>
</dbReference>
<reference evidence="3" key="1">
    <citation type="journal article" date="2019" name="Int. J. Syst. Evol. Microbiol.">
        <title>The Global Catalogue of Microorganisms (GCM) 10K type strain sequencing project: providing services to taxonomists for standard genome sequencing and annotation.</title>
        <authorList>
            <consortium name="The Broad Institute Genomics Platform"/>
            <consortium name="The Broad Institute Genome Sequencing Center for Infectious Disease"/>
            <person name="Wu L."/>
            <person name="Ma J."/>
        </authorList>
    </citation>
    <scope>NUCLEOTIDE SEQUENCE [LARGE SCALE GENOMIC DNA]</scope>
    <source>
        <strain evidence="3">CCUG 59129</strain>
    </source>
</reference>
<feature type="domain" description="MEKHLA" evidence="1">
    <location>
        <begin position="12"/>
        <end position="151"/>
    </location>
</feature>
<dbReference type="RefSeq" id="WP_377564947.1">
    <property type="nucleotide sequence ID" value="NZ_JBHTJZ010000021.1"/>
</dbReference>
<keyword evidence="3" id="KW-1185">Reference proteome</keyword>
<gene>
    <name evidence="2" type="ORF">ACFQ2I_13725</name>
</gene>
<accession>A0ABW3HSC1</accession>
<evidence type="ECO:0000313" key="3">
    <source>
        <dbReference type="Proteomes" id="UP001596989"/>
    </source>
</evidence>
<dbReference type="InterPro" id="IPR013978">
    <property type="entry name" value="MEKHLA"/>
</dbReference>
<comment type="caution">
    <text evidence="2">The sequence shown here is derived from an EMBL/GenBank/DDBJ whole genome shotgun (WGS) entry which is preliminary data.</text>
</comment>
<sequence>MLERKSALDLENHAMLLINSYRHWTGKALIPLEFGRSALEQLDSSKLIVLSHGTEDDPILNYGNNVTLKLWELEWDVFTRTPSRLTAEPMEREERAQFMARVTSDGYVDNYTGIRVSSIGKRFYIKRATVWNVVDSEGIYRGQAAAFADYEYVSK</sequence>
<organism evidence="2 3">
    <name type="scientific">Paenibacillus chungangensis</name>
    <dbReference type="NCBI Taxonomy" id="696535"/>
    <lineage>
        <taxon>Bacteria</taxon>
        <taxon>Bacillati</taxon>
        <taxon>Bacillota</taxon>
        <taxon>Bacilli</taxon>
        <taxon>Bacillales</taxon>
        <taxon>Paenibacillaceae</taxon>
        <taxon>Paenibacillus</taxon>
    </lineage>
</organism>
<dbReference type="Pfam" id="PF08670">
    <property type="entry name" value="MEKHLA"/>
    <property type="match status" value="1"/>
</dbReference>
<dbReference type="Proteomes" id="UP001596989">
    <property type="component" value="Unassembled WGS sequence"/>
</dbReference>